<accession>A0A6A6EDT2</accession>
<evidence type="ECO:0000313" key="3">
    <source>
        <dbReference type="Proteomes" id="UP000800200"/>
    </source>
</evidence>
<dbReference type="EMBL" id="ML994623">
    <property type="protein sequence ID" value="KAF2188728.1"/>
    <property type="molecule type" value="Genomic_DNA"/>
</dbReference>
<feature type="compositionally biased region" description="Low complexity" evidence="1">
    <location>
        <begin position="17"/>
        <end position="26"/>
    </location>
</feature>
<feature type="compositionally biased region" description="Low complexity" evidence="1">
    <location>
        <begin position="41"/>
        <end position="54"/>
    </location>
</feature>
<reference evidence="2" key="1">
    <citation type="journal article" date="2020" name="Stud. Mycol.">
        <title>101 Dothideomycetes genomes: a test case for predicting lifestyles and emergence of pathogens.</title>
        <authorList>
            <person name="Haridas S."/>
            <person name="Albert R."/>
            <person name="Binder M."/>
            <person name="Bloem J."/>
            <person name="Labutti K."/>
            <person name="Salamov A."/>
            <person name="Andreopoulos B."/>
            <person name="Baker S."/>
            <person name="Barry K."/>
            <person name="Bills G."/>
            <person name="Bluhm B."/>
            <person name="Cannon C."/>
            <person name="Castanera R."/>
            <person name="Culley D."/>
            <person name="Daum C."/>
            <person name="Ezra D."/>
            <person name="Gonzalez J."/>
            <person name="Henrissat B."/>
            <person name="Kuo A."/>
            <person name="Liang C."/>
            <person name="Lipzen A."/>
            <person name="Lutzoni F."/>
            <person name="Magnuson J."/>
            <person name="Mondo S."/>
            <person name="Nolan M."/>
            <person name="Ohm R."/>
            <person name="Pangilinan J."/>
            <person name="Park H.-J."/>
            <person name="Ramirez L."/>
            <person name="Alfaro M."/>
            <person name="Sun H."/>
            <person name="Tritt A."/>
            <person name="Yoshinaga Y."/>
            <person name="Zwiers L.-H."/>
            <person name="Turgeon B."/>
            <person name="Goodwin S."/>
            <person name="Spatafora J."/>
            <person name="Crous P."/>
            <person name="Grigoriev I."/>
        </authorList>
    </citation>
    <scope>NUCLEOTIDE SEQUENCE</scope>
    <source>
        <strain evidence="2">CBS 207.26</strain>
    </source>
</reference>
<sequence>MSTKSPIPHRRLHEVTALAAAAPASPARDRSQTRDSDRKISWSASPSRSVTPSSPKAPNV</sequence>
<feature type="compositionally biased region" description="Basic and acidic residues" evidence="1">
    <location>
        <begin position="27"/>
        <end position="40"/>
    </location>
</feature>
<dbReference type="AlphaFoldDB" id="A0A6A6EDT2"/>
<dbReference type="Proteomes" id="UP000800200">
    <property type="component" value="Unassembled WGS sequence"/>
</dbReference>
<evidence type="ECO:0000256" key="1">
    <source>
        <dbReference type="SAM" id="MobiDB-lite"/>
    </source>
</evidence>
<keyword evidence="3" id="KW-1185">Reference proteome</keyword>
<proteinExistence type="predicted"/>
<organism evidence="2 3">
    <name type="scientific">Zopfia rhizophila CBS 207.26</name>
    <dbReference type="NCBI Taxonomy" id="1314779"/>
    <lineage>
        <taxon>Eukaryota</taxon>
        <taxon>Fungi</taxon>
        <taxon>Dikarya</taxon>
        <taxon>Ascomycota</taxon>
        <taxon>Pezizomycotina</taxon>
        <taxon>Dothideomycetes</taxon>
        <taxon>Dothideomycetes incertae sedis</taxon>
        <taxon>Zopfiaceae</taxon>
        <taxon>Zopfia</taxon>
    </lineage>
</organism>
<protein>
    <submittedName>
        <fullName evidence="2">Uncharacterized protein</fullName>
    </submittedName>
</protein>
<evidence type="ECO:0000313" key="2">
    <source>
        <dbReference type="EMBL" id="KAF2188728.1"/>
    </source>
</evidence>
<gene>
    <name evidence="2" type="ORF">K469DRAFT_85743</name>
</gene>
<name>A0A6A6EDT2_9PEZI</name>
<feature type="region of interest" description="Disordered" evidence="1">
    <location>
        <begin position="17"/>
        <end position="60"/>
    </location>
</feature>